<feature type="region of interest" description="Disordered" evidence="1">
    <location>
        <begin position="81"/>
        <end position="113"/>
    </location>
</feature>
<dbReference type="Proteomes" id="UP000681967">
    <property type="component" value="Unassembled WGS sequence"/>
</dbReference>
<dbReference type="EMBL" id="CAJOBH010261410">
    <property type="protein sequence ID" value="CAF5155815.1"/>
    <property type="molecule type" value="Genomic_DNA"/>
</dbReference>
<feature type="compositionally biased region" description="Polar residues" evidence="1">
    <location>
        <begin position="90"/>
        <end position="112"/>
    </location>
</feature>
<evidence type="ECO:0000313" key="3">
    <source>
        <dbReference type="Proteomes" id="UP000681967"/>
    </source>
</evidence>
<comment type="caution">
    <text evidence="2">The sequence shown here is derived from an EMBL/GenBank/DDBJ whole genome shotgun (WGS) entry which is preliminary data.</text>
</comment>
<proteinExistence type="predicted"/>
<evidence type="ECO:0000256" key="1">
    <source>
        <dbReference type="SAM" id="MobiDB-lite"/>
    </source>
</evidence>
<feature type="non-terminal residue" evidence="2">
    <location>
        <position position="153"/>
    </location>
</feature>
<dbReference type="AlphaFoldDB" id="A0A8S3G5G8"/>
<accession>A0A8S3G5G8</accession>
<feature type="non-terminal residue" evidence="2">
    <location>
        <position position="1"/>
    </location>
</feature>
<evidence type="ECO:0000313" key="2">
    <source>
        <dbReference type="EMBL" id="CAF5155815.1"/>
    </source>
</evidence>
<reference evidence="2" key="1">
    <citation type="submission" date="2021-02" db="EMBL/GenBank/DDBJ databases">
        <authorList>
            <person name="Nowell W R."/>
        </authorList>
    </citation>
    <scope>NUCLEOTIDE SEQUENCE</scope>
</reference>
<name>A0A8S3G5G8_9BILA</name>
<protein>
    <submittedName>
        <fullName evidence="2">Uncharacterized protein</fullName>
    </submittedName>
</protein>
<gene>
    <name evidence="2" type="ORF">BYL167_LOCUS73384</name>
</gene>
<sequence>TNTSYHEDNSDIWKPMNNNNNQILYENASTILSNKNYYFEPIDRDLSTNAAPPARMNQAHLIQRPVPISNCNLNKIIEHSHEQQQQQQQGFSQKNRNTTMNFKPSPTDSTMRSCALPRSITTDQFAISKTQTNRLYYYPSVQDVLDALNRHSN</sequence>
<organism evidence="2 3">
    <name type="scientific">Rotaria magnacalcarata</name>
    <dbReference type="NCBI Taxonomy" id="392030"/>
    <lineage>
        <taxon>Eukaryota</taxon>
        <taxon>Metazoa</taxon>
        <taxon>Spiralia</taxon>
        <taxon>Gnathifera</taxon>
        <taxon>Rotifera</taxon>
        <taxon>Eurotatoria</taxon>
        <taxon>Bdelloidea</taxon>
        <taxon>Philodinida</taxon>
        <taxon>Philodinidae</taxon>
        <taxon>Rotaria</taxon>
    </lineage>
</organism>